<dbReference type="PRINTS" id="PR00097">
    <property type="entry name" value="ANTSNTHASEII"/>
</dbReference>
<name>A0ABT0J5R3_9MICO</name>
<dbReference type="RefSeq" id="WP_416344667.1">
    <property type="nucleotide sequence ID" value="NZ_JALQCY010000004.1"/>
</dbReference>
<protein>
    <submittedName>
        <fullName evidence="2">Type 1 glutamine amidotransferase</fullName>
    </submittedName>
</protein>
<dbReference type="Gene3D" id="3.40.50.880">
    <property type="match status" value="1"/>
</dbReference>
<dbReference type="PANTHER" id="PTHR42695:SF5">
    <property type="entry name" value="GLUTAMINE AMIDOTRANSFERASE YLR126C-RELATED"/>
    <property type="match status" value="1"/>
</dbReference>
<keyword evidence="3" id="KW-1185">Reference proteome</keyword>
<gene>
    <name evidence="2" type="ORF">M1843_13715</name>
</gene>
<comment type="caution">
    <text evidence="2">The sequence shown here is derived from an EMBL/GenBank/DDBJ whole genome shotgun (WGS) entry which is preliminary data.</text>
</comment>
<dbReference type="PRINTS" id="PR00096">
    <property type="entry name" value="GATASE"/>
</dbReference>
<dbReference type="InterPro" id="IPR044992">
    <property type="entry name" value="ChyE-like"/>
</dbReference>
<dbReference type="InterPro" id="IPR029062">
    <property type="entry name" value="Class_I_gatase-like"/>
</dbReference>
<evidence type="ECO:0000313" key="2">
    <source>
        <dbReference type="EMBL" id="MCK9794804.1"/>
    </source>
</evidence>
<accession>A0ABT0J5R3</accession>
<dbReference type="PANTHER" id="PTHR42695">
    <property type="entry name" value="GLUTAMINE AMIDOTRANSFERASE YLR126C-RELATED"/>
    <property type="match status" value="1"/>
</dbReference>
<dbReference type="InterPro" id="IPR017926">
    <property type="entry name" value="GATASE"/>
</dbReference>
<dbReference type="CDD" id="cd01741">
    <property type="entry name" value="GATase1_1"/>
    <property type="match status" value="1"/>
</dbReference>
<evidence type="ECO:0000259" key="1">
    <source>
        <dbReference type="Pfam" id="PF00117"/>
    </source>
</evidence>
<evidence type="ECO:0000313" key="3">
    <source>
        <dbReference type="Proteomes" id="UP001651050"/>
    </source>
</evidence>
<dbReference type="PROSITE" id="PS51273">
    <property type="entry name" value="GATASE_TYPE_1"/>
    <property type="match status" value="1"/>
</dbReference>
<dbReference type="Proteomes" id="UP001651050">
    <property type="component" value="Unassembled WGS sequence"/>
</dbReference>
<sequence length="272" mass="28586">MPDPRPTVVLVQNSPHSGPGRLPAWLEEDGVTAVVVQGADLADRVPTLATGDDGVDGLVLLGGGLLPDEDERAPWLPHERALVAEALEAQVPVLGICLGGQVLAHVTGGTVTGRSGETEKGLCPVRLLDDAADDALLGLLAPLADAGEVWMVESHVDSITGLPPEAVHLATSDACGVQAFRVGDLAWGLQFHPEAAPERIGTWDADELAGLGYDRDELLAAALERAPENEKQARALAAAFAAVVQHRCERDFGDCSRGDSPRNRAHNVSRVR</sequence>
<reference evidence="2 3" key="1">
    <citation type="submission" date="2022-02" db="EMBL/GenBank/DDBJ databases">
        <title>The car tank lid bacteriome: a reservoir of bacteria with potential in bioremediation of fuel.</title>
        <authorList>
            <person name="Vidal-Verdu A."/>
            <person name="Gomez-Martinez D."/>
            <person name="Latorre-Perez A."/>
            <person name="Pereto J."/>
            <person name="Porcar M."/>
        </authorList>
    </citation>
    <scope>NUCLEOTIDE SEQUENCE [LARGE SCALE GENOMIC DNA]</scope>
    <source>
        <strain evidence="2 3">4D.3</strain>
    </source>
</reference>
<keyword evidence="2" id="KW-0315">Glutamine amidotransferase</keyword>
<feature type="domain" description="Glutamine amidotransferase" evidence="1">
    <location>
        <begin position="52"/>
        <end position="200"/>
    </location>
</feature>
<dbReference type="Pfam" id="PF00117">
    <property type="entry name" value="GATase"/>
    <property type="match status" value="1"/>
</dbReference>
<organism evidence="2 3">
    <name type="scientific">Isoptericola peretonis</name>
    <dbReference type="NCBI Taxonomy" id="2918523"/>
    <lineage>
        <taxon>Bacteria</taxon>
        <taxon>Bacillati</taxon>
        <taxon>Actinomycetota</taxon>
        <taxon>Actinomycetes</taxon>
        <taxon>Micrococcales</taxon>
        <taxon>Promicromonosporaceae</taxon>
        <taxon>Isoptericola</taxon>
    </lineage>
</organism>
<dbReference type="EMBL" id="JALQCY010000004">
    <property type="protein sequence ID" value="MCK9794804.1"/>
    <property type="molecule type" value="Genomic_DNA"/>
</dbReference>
<dbReference type="SUPFAM" id="SSF52317">
    <property type="entry name" value="Class I glutamine amidotransferase-like"/>
    <property type="match status" value="1"/>
</dbReference>
<proteinExistence type="predicted"/>